<reference evidence="7" key="1">
    <citation type="submission" date="2023-05" db="EMBL/GenBank/DDBJ databases">
        <authorList>
            <person name="Zhang X."/>
        </authorList>
    </citation>
    <scope>NUCLEOTIDE SEQUENCE</scope>
    <source>
        <strain evidence="7">YF14B1</strain>
    </source>
</reference>
<name>A0AAE3U6L6_9BACT</name>
<dbReference type="Proteomes" id="UP001241110">
    <property type="component" value="Unassembled WGS sequence"/>
</dbReference>
<dbReference type="Gene3D" id="2.40.30.170">
    <property type="match status" value="1"/>
</dbReference>
<evidence type="ECO:0000259" key="6">
    <source>
        <dbReference type="Pfam" id="PF26002"/>
    </source>
</evidence>
<protein>
    <submittedName>
        <fullName evidence="7">HlyD family efflux transporter periplasmic adaptor subunit</fullName>
    </submittedName>
</protein>
<dbReference type="PANTHER" id="PTHR30386">
    <property type="entry name" value="MEMBRANE FUSION SUBUNIT OF EMRAB-TOLC MULTIDRUG EFFLUX PUMP"/>
    <property type="match status" value="1"/>
</dbReference>
<dbReference type="InterPro" id="IPR058982">
    <property type="entry name" value="Beta-barrel_AprE"/>
</dbReference>
<evidence type="ECO:0000256" key="2">
    <source>
        <dbReference type="ARBA" id="ARBA00022692"/>
    </source>
</evidence>
<evidence type="ECO:0000256" key="4">
    <source>
        <dbReference type="ARBA" id="ARBA00023136"/>
    </source>
</evidence>
<dbReference type="Pfam" id="PF26002">
    <property type="entry name" value="Beta-barrel_AprE"/>
    <property type="match status" value="1"/>
</dbReference>
<proteinExistence type="predicted"/>
<dbReference type="PANTHER" id="PTHR30386:SF26">
    <property type="entry name" value="TRANSPORT PROTEIN COMB"/>
    <property type="match status" value="1"/>
</dbReference>
<dbReference type="RefSeq" id="WP_313977601.1">
    <property type="nucleotide sequence ID" value="NZ_JASJOS010000004.1"/>
</dbReference>
<accession>A0AAE3U6L6</accession>
<dbReference type="PRINTS" id="PR01490">
    <property type="entry name" value="RTXTOXIND"/>
</dbReference>
<gene>
    <name evidence="7" type="ORF">QNI16_09445</name>
</gene>
<keyword evidence="2 5" id="KW-0812">Transmembrane</keyword>
<keyword evidence="4 5" id="KW-0472">Membrane</keyword>
<evidence type="ECO:0000313" key="7">
    <source>
        <dbReference type="EMBL" id="MDJ1480707.1"/>
    </source>
</evidence>
<evidence type="ECO:0000313" key="8">
    <source>
        <dbReference type="Proteomes" id="UP001241110"/>
    </source>
</evidence>
<feature type="transmembrane region" description="Helical" evidence="5">
    <location>
        <begin position="34"/>
        <end position="56"/>
    </location>
</feature>
<comment type="subcellular location">
    <subcellularLocation>
        <location evidence="1">Membrane</location>
        <topology evidence="1">Single-pass membrane protein</topology>
    </subcellularLocation>
</comment>
<dbReference type="GO" id="GO:0016020">
    <property type="term" value="C:membrane"/>
    <property type="evidence" value="ECO:0007669"/>
    <property type="project" value="UniProtKB-SubCell"/>
</dbReference>
<sequence>MLPDPSNFQKEEPLSIELRSEEVYEIINRPPPAIIRYGISLFFFAFVLIIGTSWIIEYPDIIKASFVLTSINAPKSVNAHTDGKIVRLLTSDNQNVKKGQILGYLESTSQHEEVLILADWLAKIQNQFLSNQLSYNKDTSINTFRHLGELQSDFQTFTLTYQECISFLKGGFYLEKRKLLEKELNDLHLLFNNLKTQEELYHQDYNLAESEFIAQKKLLDEKVIAPLEFSHEQSKLLAKKLPLRQAETSIMNNIAAQTAKEKEILELDKTISEQKILLAQAIHTLQSQIQEWKNKYLLIAPLEGNVYFSSFLQENQTLKSGQEVFFIGSENKTEFGQIRIPQNNFGKVKIGQRVLIRFDGYPSQEFGLVEGKIEFISNIPDQDNMFLAKVVLPKGLKTNYKQILTYKSGMTATAEIITENTKMAHKLFYSLIKVLER</sequence>
<feature type="domain" description="AprE-like beta-barrel" evidence="6">
    <location>
        <begin position="337"/>
        <end position="418"/>
    </location>
</feature>
<organism evidence="7 8">
    <name type="scientific">Xanthocytophaga flava</name>
    <dbReference type="NCBI Taxonomy" id="3048013"/>
    <lineage>
        <taxon>Bacteria</taxon>
        <taxon>Pseudomonadati</taxon>
        <taxon>Bacteroidota</taxon>
        <taxon>Cytophagia</taxon>
        <taxon>Cytophagales</taxon>
        <taxon>Rhodocytophagaceae</taxon>
        <taxon>Xanthocytophaga</taxon>
    </lineage>
</organism>
<evidence type="ECO:0000256" key="5">
    <source>
        <dbReference type="SAM" id="Phobius"/>
    </source>
</evidence>
<dbReference type="AlphaFoldDB" id="A0AAE3U6L6"/>
<keyword evidence="3 5" id="KW-1133">Transmembrane helix</keyword>
<evidence type="ECO:0000256" key="1">
    <source>
        <dbReference type="ARBA" id="ARBA00004167"/>
    </source>
</evidence>
<dbReference type="EMBL" id="JASJOS010000004">
    <property type="protein sequence ID" value="MDJ1480707.1"/>
    <property type="molecule type" value="Genomic_DNA"/>
</dbReference>
<evidence type="ECO:0000256" key="3">
    <source>
        <dbReference type="ARBA" id="ARBA00022989"/>
    </source>
</evidence>
<dbReference type="InterPro" id="IPR050739">
    <property type="entry name" value="MFP"/>
</dbReference>
<comment type="caution">
    <text evidence="7">The sequence shown here is derived from an EMBL/GenBank/DDBJ whole genome shotgun (WGS) entry which is preliminary data.</text>
</comment>